<evidence type="ECO:0000256" key="2">
    <source>
        <dbReference type="ARBA" id="ARBA00022771"/>
    </source>
</evidence>
<dbReference type="Pfam" id="PF00643">
    <property type="entry name" value="zf-B_box"/>
    <property type="match status" value="1"/>
</dbReference>
<evidence type="ECO:0000313" key="6">
    <source>
        <dbReference type="EMBL" id="ELK25277.1"/>
    </source>
</evidence>
<keyword evidence="7" id="KW-1185">Reference proteome</keyword>
<dbReference type="PROSITE" id="PS50119">
    <property type="entry name" value="ZF_BBOX"/>
    <property type="match status" value="1"/>
</dbReference>
<dbReference type="InterPro" id="IPR000315">
    <property type="entry name" value="Znf_B-box"/>
</dbReference>
<feature type="domain" description="B box-type" evidence="5">
    <location>
        <begin position="94"/>
        <end position="125"/>
    </location>
</feature>
<dbReference type="AlphaFoldDB" id="L5LGE6"/>
<gene>
    <name evidence="6" type="ORF">MDA_GLEAN10012271</name>
</gene>
<accession>L5LGE6</accession>
<keyword evidence="2 4" id="KW-0863">Zinc-finger</keyword>
<name>L5LGE6_MYODS</name>
<reference evidence="7" key="1">
    <citation type="journal article" date="2013" name="Science">
        <title>Comparative analysis of bat genomes provides insight into the evolution of flight and immunity.</title>
        <authorList>
            <person name="Zhang G."/>
            <person name="Cowled C."/>
            <person name="Shi Z."/>
            <person name="Huang Z."/>
            <person name="Bishop-Lilly K.A."/>
            <person name="Fang X."/>
            <person name="Wynne J.W."/>
            <person name="Xiong Z."/>
            <person name="Baker M.L."/>
            <person name="Zhao W."/>
            <person name="Tachedjian M."/>
            <person name="Zhu Y."/>
            <person name="Zhou P."/>
            <person name="Jiang X."/>
            <person name="Ng J."/>
            <person name="Yang L."/>
            <person name="Wu L."/>
            <person name="Xiao J."/>
            <person name="Feng Y."/>
            <person name="Chen Y."/>
            <person name="Sun X."/>
            <person name="Zhang Y."/>
            <person name="Marsh G.A."/>
            <person name="Crameri G."/>
            <person name="Broder C.C."/>
            <person name="Frey K.G."/>
            <person name="Wang L.F."/>
            <person name="Wang J."/>
        </authorList>
    </citation>
    <scope>NUCLEOTIDE SEQUENCE [LARGE SCALE GENOMIC DNA]</scope>
</reference>
<dbReference type="EMBL" id="KB112115">
    <property type="protein sequence ID" value="ELK25277.1"/>
    <property type="molecule type" value="Genomic_DNA"/>
</dbReference>
<dbReference type="Gene3D" id="3.30.40.10">
    <property type="entry name" value="Zinc/RING finger domain, C3HC4 (zinc finger)"/>
    <property type="match status" value="1"/>
</dbReference>
<dbReference type="SUPFAM" id="SSF57850">
    <property type="entry name" value="RING/U-box"/>
    <property type="match status" value="1"/>
</dbReference>
<dbReference type="SUPFAM" id="SSF57845">
    <property type="entry name" value="B-box zinc-binding domain"/>
    <property type="match status" value="1"/>
</dbReference>
<dbReference type="PANTHER" id="PTHR24103">
    <property type="entry name" value="E3 UBIQUITIN-PROTEIN LIGASE TRIM"/>
    <property type="match status" value="1"/>
</dbReference>
<dbReference type="InterPro" id="IPR050143">
    <property type="entry name" value="TRIM/RBCC"/>
</dbReference>
<proteinExistence type="predicted"/>
<evidence type="ECO:0000256" key="1">
    <source>
        <dbReference type="ARBA" id="ARBA00022723"/>
    </source>
</evidence>
<keyword evidence="1" id="KW-0479">Metal-binding</keyword>
<evidence type="ECO:0000259" key="5">
    <source>
        <dbReference type="PROSITE" id="PS50119"/>
    </source>
</evidence>
<dbReference type="GO" id="GO:0008270">
    <property type="term" value="F:zinc ion binding"/>
    <property type="evidence" value="ECO:0007669"/>
    <property type="project" value="UniProtKB-KW"/>
</dbReference>
<evidence type="ECO:0000256" key="4">
    <source>
        <dbReference type="PROSITE-ProRule" id="PRU00024"/>
    </source>
</evidence>
<dbReference type="SMART" id="SM00336">
    <property type="entry name" value="BBOX"/>
    <property type="match status" value="1"/>
</dbReference>
<organism evidence="6 7">
    <name type="scientific">Myotis davidii</name>
    <name type="common">David's myotis</name>
    <dbReference type="NCBI Taxonomy" id="225400"/>
    <lineage>
        <taxon>Eukaryota</taxon>
        <taxon>Metazoa</taxon>
        <taxon>Chordata</taxon>
        <taxon>Craniata</taxon>
        <taxon>Vertebrata</taxon>
        <taxon>Euteleostomi</taxon>
        <taxon>Mammalia</taxon>
        <taxon>Eutheria</taxon>
        <taxon>Laurasiatheria</taxon>
        <taxon>Chiroptera</taxon>
        <taxon>Yangochiroptera</taxon>
        <taxon>Vespertilionidae</taxon>
        <taxon>Myotis</taxon>
    </lineage>
</organism>
<dbReference type="InterPro" id="IPR013083">
    <property type="entry name" value="Znf_RING/FYVE/PHD"/>
</dbReference>
<sequence length="139" mass="15532">MASATTSKKMREEATCSICLHLMANPVSINYACRLRLLGLHSSSRSQLGMETFSCPQCQAPFQRGSLRPNQQLGSLTAALQELEQELSRQKHGERLHLFCEDEGQLICWRCEHNPRHKGHATALVEDTAPATGKSSRKR</sequence>
<evidence type="ECO:0000313" key="7">
    <source>
        <dbReference type="Proteomes" id="UP000010556"/>
    </source>
</evidence>
<keyword evidence="3" id="KW-0862">Zinc</keyword>
<dbReference type="Proteomes" id="UP000010556">
    <property type="component" value="Unassembled WGS sequence"/>
</dbReference>
<protein>
    <submittedName>
        <fullName evidence="6">Tripartite motif-containing protein 38</fullName>
    </submittedName>
</protein>
<dbReference type="Gene3D" id="3.30.160.60">
    <property type="entry name" value="Classic Zinc Finger"/>
    <property type="match status" value="1"/>
</dbReference>
<evidence type="ECO:0000256" key="3">
    <source>
        <dbReference type="ARBA" id="ARBA00022833"/>
    </source>
</evidence>